<evidence type="ECO:0000313" key="1">
    <source>
        <dbReference type="EMBL" id="CAF1103575.1"/>
    </source>
</evidence>
<accession>A0A814PBY4</accession>
<dbReference type="OrthoDB" id="6742316at2759"/>
<evidence type="ECO:0000313" key="2">
    <source>
        <dbReference type="Proteomes" id="UP000663879"/>
    </source>
</evidence>
<proteinExistence type="predicted"/>
<comment type="caution">
    <text evidence="1">The sequence shown here is derived from an EMBL/GenBank/DDBJ whole genome shotgun (WGS) entry which is preliminary data.</text>
</comment>
<gene>
    <name evidence="1" type="ORF">OXX778_LOCUS21275</name>
</gene>
<dbReference type="AlphaFoldDB" id="A0A814PBY4"/>
<feature type="non-terminal residue" evidence="1">
    <location>
        <position position="1"/>
    </location>
</feature>
<name>A0A814PBY4_9BILA</name>
<dbReference type="EMBL" id="CAJNOC010007702">
    <property type="protein sequence ID" value="CAF1103575.1"/>
    <property type="molecule type" value="Genomic_DNA"/>
</dbReference>
<organism evidence="1 2">
    <name type="scientific">Brachionus calyciflorus</name>
    <dbReference type="NCBI Taxonomy" id="104777"/>
    <lineage>
        <taxon>Eukaryota</taxon>
        <taxon>Metazoa</taxon>
        <taxon>Spiralia</taxon>
        <taxon>Gnathifera</taxon>
        <taxon>Rotifera</taxon>
        <taxon>Eurotatoria</taxon>
        <taxon>Monogononta</taxon>
        <taxon>Pseudotrocha</taxon>
        <taxon>Ploima</taxon>
        <taxon>Brachionidae</taxon>
        <taxon>Brachionus</taxon>
    </lineage>
</organism>
<sequence>MVFQLQPLSQPNNSPIAQSIPLKSSDLHDLKEKKLMDKKLFGLIILLYLTGLSRLQSLNDVNARYKCGIASENSLLPWLGLAYSSNERFLATIISEYYVITTSVRNFDIFETVNWGGFRIKRQINHPTVQLS</sequence>
<protein>
    <submittedName>
        <fullName evidence="1">Uncharacterized protein</fullName>
    </submittedName>
</protein>
<dbReference type="Proteomes" id="UP000663879">
    <property type="component" value="Unassembled WGS sequence"/>
</dbReference>
<reference evidence="1" key="1">
    <citation type="submission" date="2021-02" db="EMBL/GenBank/DDBJ databases">
        <authorList>
            <person name="Nowell W R."/>
        </authorList>
    </citation>
    <scope>NUCLEOTIDE SEQUENCE</scope>
    <source>
        <strain evidence="1">Ploen Becks lab</strain>
    </source>
</reference>
<keyword evidence="2" id="KW-1185">Reference proteome</keyword>